<dbReference type="Proteomes" id="UP000001055">
    <property type="component" value="Unassembled WGS sequence"/>
</dbReference>
<dbReference type="InParanoid" id="Q0UZQ3"/>
<protein>
    <submittedName>
        <fullName evidence="2">Uncharacterized protein</fullName>
    </submittedName>
</protein>
<feature type="compositionally biased region" description="Polar residues" evidence="1">
    <location>
        <begin position="11"/>
        <end position="32"/>
    </location>
</feature>
<organism evidence="2 3">
    <name type="scientific">Phaeosphaeria nodorum (strain SN15 / ATCC MYA-4574 / FGSC 10173)</name>
    <name type="common">Glume blotch fungus</name>
    <name type="synonym">Parastagonospora nodorum</name>
    <dbReference type="NCBI Taxonomy" id="321614"/>
    <lineage>
        <taxon>Eukaryota</taxon>
        <taxon>Fungi</taxon>
        <taxon>Dikarya</taxon>
        <taxon>Ascomycota</taxon>
        <taxon>Pezizomycotina</taxon>
        <taxon>Dothideomycetes</taxon>
        <taxon>Pleosporomycetidae</taxon>
        <taxon>Pleosporales</taxon>
        <taxon>Pleosporineae</taxon>
        <taxon>Phaeosphaeriaceae</taxon>
        <taxon>Parastagonospora</taxon>
    </lineage>
</organism>
<dbReference type="VEuPathDB" id="FungiDB:JI435_027610"/>
<dbReference type="KEGG" id="pno:SNOG_02761"/>
<feature type="region of interest" description="Disordered" evidence="1">
    <location>
        <begin position="1"/>
        <end position="33"/>
    </location>
</feature>
<dbReference type="GeneID" id="5970215"/>
<proteinExistence type="predicted"/>
<sequence length="100" mass="10610">MSRIDMPLVSNERTPTAFTGPQTPQGLSSTNIAPRKHGGIQLLRRTLMQGAAVAVIDFGSAIQAGLECNAADLHYLDWTDEDSRNAVSGARHGSDFGTVA</sequence>
<evidence type="ECO:0000256" key="1">
    <source>
        <dbReference type="SAM" id="MobiDB-lite"/>
    </source>
</evidence>
<reference evidence="3" key="1">
    <citation type="journal article" date="2007" name="Plant Cell">
        <title>Dothideomycete-plant interactions illuminated by genome sequencing and EST analysis of the wheat pathogen Stagonospora nodorum.</title>
        <authorList>
            <person name="Hane J.K."/>
            <person name="Lowe R.G."/>
            <person name="Solomon P.S."/>
            <person name="Tan K.C."/>
            <person name="Schoch C.L."/>
            <person name="Spatafora J.W."/>
            <person name="Crous P.W."/>
            <person name="Kodira C."/>
            <person name="Birren B.W."/>
            <person name="Galagan J.E."/>
            <person name="Torriani S.F."/>
            <person name="McDonald B.A."/>
            <person name="Oliver R.P."/>
        </authorList>
    </citation>
    <scope>NUCLEOTIDE SEQUENCE [LARGE SCALE GENOMIC DNA]</scope>
    <source>
        <strain evidence="3">SN15 / ATCC MYA-4574 / FGSC 10173</strain>
    </source>
</reference>
<name>Q0UZQ3_PHANO</name>
<evidence type="ECO:0000313" key="2">
    <source>
        <dbReference type="EMBL" id="EAT89492.1"/>
    </source>
</evidence>
<dbReference type="RefSeq" id="XP_001793358.1">
    <property type="nucleotide sequence ID" value="XM_001793306.1"/>
</dbReference>
<dbReference type="EMBL" id="CH445328">
    <property type="protein sequence ID" value="EAT89492.1"/>
    <property type="molecule type" value="Genomic_DNA"/>
</dbReference>
<evidence type="ECO:0000313" key="3">
    <source>
        <dbReference type="Proteomes" id="UP000001055"/>
    </source>
</evidence>
<accession>Q0UZQ3</accession>
<gene>
    <name evidence="2" type="ORF">SNOG_02761</name>
</gene>
<dbReference type="AlphaFoldDB" id="Q0UZQ3"/>